<evidence type="ECO:0000256" key="1">
    <source>
        <dbReference type="SAM" id="MobiDB-lite"/>
    </source>
</evidence>
<organism evidence="2 3">
    <name type="scientific">Rhododendron griersonianum</name>
    <dbReference type="NCBI Taxonomy" id="479676"/>
    <lineage>
        <taxon>Eukaryota</taxon>
        <taxon>Viridiplantae</taxon>
        <taxon>Streptophyta</taxon>
        <taxon>Embryophyta</taxon>
        <taxon>Tracheophyta</taxon>
        <taxon>Spermatophyta</taxon>
        <taxon>Magnoliopsida</taxon>
        <taxon>eudicotyledons</taxon>
        <taxon>Gunneridae</taxon>
        <taxon>Pentapetalae</taxon>
        <taxon>asterids</taxon>
        <taxon>Ericales</taxon>
        <taxon>Ericaceae</taxon>
        <taxon>Ericoideae</taxon>
        <taxon>Rhodoreae</taxon>
        <taxon>Rhododendron</taxon>
    </lineage>
</organism>
<evidence type="ECO:0000313" key="3">
    <source>
        <dbReference type="Proteomes" id="UP000823749"/>
    </source>
</evidence>
<protein>
    <submittedName>
        <fullName evidence="2">Uncharacterized protein</fullName>
    </submittedName>
</protein>
<feature type="compositionally biased region" description="Low complexity" evidence="1">
    <location>
        <begin position="59"/>
        <end position="69"/>
    </location>
</feature>
<keyword evidence="3" id="KW-1185">Reference proteome</keyword>
<name>A0AAV6J7L0_9ERIC</name>
<proteinExistence type="predicted"/>
<feature type="region of interest" description="Disordered" evidence="1">
    <location>
        <begin position="59"/>
        <end position="80"/>
    </location>
</feature>
<dbReference type="Proteomes" id="UP000823749">
    <property type="component" value="Chromosome 8"/>
</dbReference>
<sequence>MTLLCSARYLQQGVRRLAASCPSDEQVGKRRAKLKSIITTISLFPIEWRHWACLRTVQSPSYPSSPRQQLRLSPSHRPIG</sequence>
<gene>
    <name evidence="2" type="ORF">RHGRI_024476</name>
</gene>
<accession>A0AAV6J7L0</accession>
<dbReference type="EMBL" id="JACTNZ010000008">
    <property type="protein sequence ID" value="KAG5537041.1"/>
    <property type="molecule type" value="Genomic_DNA"/>
</dbReference>
<reference evidence="2" key="1">
    <citation type="submission" date="2020-08" db="EMBL/GenBank/DDBJ databases">
        <title>Plant Genome Project.</title>
        <authorList>
            <person name="Zhang R.-G."/>
        </authorList>
    </citation>
    <scope>NUCLEOTIDE SEQUENCE</scope>
    <source>
        <strain evidence="2">WSP0</strain>
        <tissue evidence="2">Leaf</tissue>
    </source>
</reference>
<comment type="caution">
    <text evidence="2">The sequence shown here is derived from an EMBL/GenBank/DDBJ whole genome shotgun (WGS) entry which is preliminary data.</text>
</comment>
<dbReference type="AlphaFoldDB" id="A0AAV6J7L0"/>
<evidence type="ECO:0000313" key="2">
    <source>
        <dbReference type="EMBL" id="KAG5537041.1"/>
    </source>
</evidence>